<dbReference type="PANTHER" id="PTHR12818:SF0">
    <property type="entry name" value="TRNA (ADENINE(37)-N6)-METHYLTRANSFERASE"/>
    <property type="match status" value="1"/>
</dbReference>
<dbReference type="InterPro" id="IPR036414">
    <property type="entry name" value="YaeB_N_sf"/>
</dbReference>
<organism evidence="4 5">
    <name type="scientific">Marinobacterium iners DSM 11526</name>
    <dbReference type="NCBI Taxonomy" id="1122198"/>
    <lineage>
        <taxon>Bacteria</taxon>
        <taxon>Pseudomonadati</taxon>
        <taxon>Pseudomonadota</taxon>
        <taxon>Gammaproteobacteria</taxon>
        <taxon>Oceanospirillales</taxon>
        <taxon>Oceanospirillaceae</taxon>
        <taxon>Marinobacterium</taxon>
    </lineage>
</organism>
<dbReference type="PANTHER" id="PTHR12818">
    <property type="entry name" value="TRNA (ADENINE(37)-N6)-METHYLTRANSFERASE"/>
    <property type="match status" value="1"/>
</dbReference>
<dbReference type="SUPFAM" id="SSF118196">
    <property type="entry name" value="YaeB-like"/>
    <property type="match status" value="1"/>
</dbReference>
<sequence>MTAPHSHSMTPIGFIHSPFDQKFGIPRQPGLASIRARIELVPPYSSPESVRGLEQCSHIWLLFLFSATSDQGWSPTVRPPRLGGNQRLGVFATRSPFRPNPIGLSPVRLCSIEQSGDRVWLEVEGADLLDGTPILDIKPYLPYADSLPEAEFALASRIERLTLPVHFSQSAQQACQIHAGRLGQPLARQITEVLLCDPRPAYRKQDETREYGISLYGLNIRFRITGDRIEVNSITLQTDQD</sequence>
<dbReference type="EMBL" id="FNRJ01000005">
    <property type="protein sequence ID" value="SEA62900.1"/>
    <property type="molecule type" value="Genomic_DNA"/>
</dbReference>
<comment type="similarity">
    <text evidence="2">Belongs to the tRNA methyltransferase O family.</text>
</comment>
<dbReference type="Gene3D" id="3.30.2310.10">
    <property type="entry name" value="YaeB-like"/>
    <property type="match status" value="1"/>
</dbReference>
<keyword evidence="4" id="KW-0808">Transferase</keyword>
<evidence type="ECO:0000256" key="1">
    <source>
        <dbReference type="ARBA" id="ARBA00022691"/>
    </source>
</evidence>
<dbReference type="InterPro" id="IPR023368">
    <property type="entry name" value="UPF0066_cons_site"/>
</dbReference>
<protein>
    <submittedName>
        <fullName evidence="4">tRNA-Thr(GGU) m(6)t(6)A37 methyltransferase TsaA</fullName>
    </submittedName>
</protein>
<evidence type="ECO:0000313" key="4">
    <source>
        <dbReference type="EMBL" id="SEA62900.1"/>
    </source>
</evidence>
<dbReference type="AlphaFoldDB" id="A0A1H4CR99"/>
<dbReference type="InterPro" id="IPR041369">
    <property type="entry name" value="TrmO_C"/>
</dbReference>
<accession>A0A1H4CR99</accession>
<dbReference type="InterPro" id="IPR036413">
    <property type="entry name" value="YaeB-like_sf"/>
</dbReference>
<keyword evidence="5" id="KW-1185">Reference proteome</keyword>
<keyword evidence="1" id="KW-0949">S-adenosyl-L-methionine</keyword>
<dbReference type="Pfam" id="PF01980">
    <property type="entry name" value="TrmO_N"/>
    <property type="match status" value="1"/>
</dbReference>
<dbReference type="GO" id="GO:0089715">
    <property type="term" value="F:tRNA (L-threonylcarbamoyladenosine(37)-C2) methyltransferase activity"/>
    <property type="evidence" value="ECO:0007669"/>
    <property type="project" value="TreeGrafter"/>
</dbReference>
<dbReference type="Pfam" id="PF18389">
    <property type="entry name" value="TrmO_C"/>
    <property type="match status" value="1"/>
</dbReference>
<dbReference type="CDD" id="cd09281">
    <property type="entry name" value="UPF0066"/>
    <property type="match status" value="1"/>
</dbReference>
<dbReference type="InterPro" id="IPR023370">
    <property type="entry name" value="TrmO-like_N"/>
</dbReference>
<reference evidence="5" key="1">
    <citation type="submission" date="2016-10" db="EMBL/GenBank/DDBJ databases">
        <authorList>
            <person name="Varghese N."/>
            <person name="Submissions S."/>
        </authorList>
    </citation>
    <scope>NUCLEOTIDE SEQUENCE [LARGE SCALE GENOMIC DNA]</scope>
    <source>
        <strain evidence="5">DSM 11526</strain>
    </source>
</reference>
<evidence type="ECO:0000256" key="2">
    <source>
        <dbReference type="ARBA" id="ARBA00033753"/>
    </source>
</evidence>
<keyword evidence="4" id="KW-0489">Methyltransferase</keyword>
<evidence type="ECO:0000313" key="5">
    <source>
        <dbReference type="Proteomes" id="UP000242469"/>
    </source>
</evidence>
<dbReference type="GO" id="GO:0032259">
    <property type="term" value="P:methylation"/>
    <property type="evidence" value="ECO:0007669"/>
    <property type="project" value="UniProtKB-KW"/>
</dbReference>
<feature type="domain" description="TsaA-like" evidence="3">
    <location>
        <begin position="9"/>
        <end position="149"/>
    </location>
</feature>
<dbReference type="STRING" id="1122198.SAMN02745729_105110"/>
<dbReference type="Gene3D" id="2.40.30.70">
    <property type="entry name" value="YaeB-like"/>
    <property type="match status" value="1"/>
</dbReference>
<dbReference type="PROSITE" id="PS51668">
    <property type="entry name" value="TSAA_2"/>
    <property type="match status" value="1"/>
</dbReference>
<dbReference type="NCBIfam" id="TIGR00104">
    <property type="entry name" value="tRNA_TsaA"/>
    <property type="match status" value="1"/>
</dbReference>
<dbReference type="PROSITE" id="PS01318">
    <property type="entry name" value="TSAA_1"/>
    <property type="match status" value="1"/>
</dbReference>
<dbReference type="RefSeq" id="WP_175527618.1">
    <property type="nucleotide sequence ID" value="NZ_FNRJ01000005.1"/>
</dbReference>
<proteinExistence type="inferred from homology"/>
<gene>
    <name evidence="4" type="ORF">SAMN02745729_105110</name>
</gene>
<dbReference type="InterPro" id="IPR040372">
    <property type="entry name" value="YaeB-like"/>
</dbReference>
<name>A0A1H4CR99_9GAMM</name>
<dbReference type="Proteomes" id="UP000242469">
    <property type="component" value="Unassembled WGS sequence"/>
</dbReference>
<evidence type="ECO:0000259" key="3">
    <source>
        <dbReference type="PROSITE" id="PS51668"/>
    </source>
</evidence>